<dbReference type="InterPro" id="IPR003718">
    <property type="entry name" value="OsmC/Ohr_fam"/>
</dbReference>
<proteinExistence type="predicted"/>
<protein>
    <submittedName>
        <fullName evidence="1">OsmC family protein</fullName>
        <ecNumber evidence="1">1.11.1.-</ecNumber>
    </submittedName>
</protein>
<dbReference type="PANTHER" id="PTHR35368:SF1">
    <property type="entry name" value="HYDROPEROXIDE REDUCTASE"/>
    <property type="match status" value="1"/>
</dbReference>
<keyword evidence="2" id="KW-1185">Reference proteome</keyword>
<dbReference type="SUPFAM" id="SSF82784">
    <property type="entry name" value="OsmC-like"/>
    <property type="match status" value="1"/>
</dbReference>
<dbReference type="OrthoDB" id="133354at2157"/>
<reference evidence="1 2" key="1">
    <citation type="journal article" date="2020" name="Nature">
        <title>Isolation of an archaeon at the prokaryote-eukaryote interface.</title>
        <authorList>
            <person name="Imachi H."/>
            <person name="Nobu M.K."/>
            <person name="Nakahara N."/>
            <person name="Morono Y."/>
            <person name="Ogawara M."/>
            <person name="Takaki Y."/>
            <person name="Takano Y."/>
            <person name="Uematsu K."/>
            <person name="Ikuta T."/>
            <person name="Ito M."/>
            <person name="Matsui Y."/>
            <person name="Miyazaki M."/>
            <person name="Murata K."/>
            <person name="Saito Y."/>
            <person name="Sakai S."/>
            <person name="Song C."/>
            <person name="Tasumi E."/>
            <person name="Yamanaka Y."/>
            <person name="Yamaguchi T."/>
            <person name="Kamagata Y."/>
            <person name="Tamaki H."/>
            <person name="Takai K."/>
        </authorList>
    </citation>
    <scope>NUCLEOTIDE SEQUENCE [LARGE SCALE GENOMIC DNA]</scope>
    <source>
        <strain evidence="1 2">MK-D1</strain>
    </source>
</reference>
<dbReference type="Pfam" id="PF02566">
    <property type="entry name" value="OsmC"/>
    <property type="match status" value="1"/>
</dbReference>
<dbReference type="Gene3D" id="3.30.300.20">
    <property type="match status" value="1"/>
</dbReference>
<gene>
    <name evidence="1" type="ORF">DSAG12_03066</name>
</gene>
<dbReference type="GeneID" id="41331038"/>
<name>A0A5B9DDN6_9ARCH</name>
<dbReference type="Proteomes" id="UP000321408">
    <property type="component" value="Chromosome"/>
</dbReference>
<dbReference type="AlphaFoldDB" id="A0A5B9DDN6"/>
<dbReference type="KEGG" id="psyt:DSAG12_03066"/>
<organism evidence="1 2">
    <name type="scientific">Promethearchaeum syntrophicum</name>
    <dbReference type="NCBI Taxonomy" id="2594042"/>
    <lineage>
        <taxon>Archaea</taxon>
        <taxon>Promethearchaeati</taxon>
        <taxon>Promethearchaeota</taxon>
        <taxon>Promethearchaeia</taxon>
        <taxon>Promethearchaeales</taxon>
        <taxon>Promethearchaeaceae</taxon>
        <taxon>Promethearchaeum</taxon>
    </lineage>
</organism>
<sequence length="228" mass="25958">MLNRIDLKGFKKVQDEYRKDRSKCKKTLEVKGRWKLDVQYGPQFEIKLATERAGIITVQTDETIILGGGGTAVHPVHYCMVGFCGCFSAAFAKWAAMADIELKKLDIRIIADIDLTTGFGIEDGIDAVNDYKLEIYIESDASEDELNKVLEYTKKRCFCMYCITTPIEPKIEMIIETPEEEIEDAVFICPNCFKYTMVFLDDNTQKCSNCNTIGYFTRPPESEESSKK</sequence>
<evidence type="ECO:0000313" key="1">
    <source>
        <dbReference type="EMBL" id="QEE17234.1"/>
    </source>
</evidence>
<dbReference type="RefSeq" id="WP_147664138.1">
    <property type="nucleotide sequence ID" value="NZ_CP042905.2"/>
</dbReference>
<evidence type="ECO:0000313" key="2">
    <source>
        <dbReference type="Proteomes" id="UP000321408"/>
    </source>
</evidence>
<keyword evidence="1" id="KW-0575">Peroxidase</keyword>
<dbReference type="PANTHER" id="PTHR35368">
    <property type="entry name" value="HYDROPEROXIDE REDUCTASE"/>
    <property type="match status" value="1"/>
</dbReference>
<keyword evidence="1" id="KW-0560">Oxidoreductase</keyword>
<dbReference type="EC" id="1.11.1.-" evidence="1"/>
<dbReference type="InterPro" id="IPR052924">
    <property type="entry name" value="OsmC/Ohr_hydroprdx_reductase"/>
</dbReference>
<dbReference type="InterPro" id="IPR015946">
    <property type="entry name" value="KH_dom-like_a/b"/>
</dbReference>
<reference evidence="1 2" key="2">
    <citation type="journal article" date="2024" name="Int. J. Syst. Evol. Microbiol.">
        <title>Promethearchaeum syntrophicum gen. nov., sp. nov., an anaerobic, obligately syntrophic archaeon, the first isolate of the lineage 'Asgard' archaea, and proposal of the new archaeal phylum Promethearchaeota phyl. nov. and kingdom Promethearchaeati regn. nov.</title>
        <authorList>
            <person name="Imachi H."/>
            <person name="Nobu M.K."/>
            <person name="Kato S."/>
            <person name="Takaki Y."/>
            <person name="Miyazaki M."/>
            <person name="Miyata M."/>
            <person name="Ogawara M."/>
            <person name="Saito Y."/>
            <person name="Sakai S."/>
            <person name="Tahara Y.O."/>
            <person name="Takano Y."/>
            <person name="Tasumi E."/>
            <person name="Uematsu K."/>
            <person name="Yoshimura T."/>
            <person name="Itoh T."/>
            <person name="Ohkuma M."/>
            <person name="Takai K."/>
        </authorList>
    </citation>
    <scope>NUCLEOTIDE SEQUENCE [LARGE SCALE GENOMIC DNA]</scope>
    <source>
        <strain evidence="1 2">MK-D1</strain>
    </source>
</reference>
<dbReference type="InterPro" id="IPR036102">
    <property type="entry name" value="OsmC/Ohrsf"/>
</dbReference>
<accession>A0A5B9DDN6</accession>
<dbReference type="EMBL" id="CP042905">
    <property type="protein sequence ID" value="QEE17234.1"/>
    <property type="molecule type" value="Genomic_DNA"/>
</dbReference>